<evidence type="ECO:0000313" key="7">
    <source>
        <dbReference type="Proteomes" id="UP001214854"/>
    </source>
</evidence>
<dbReference type="PRINTS" id="PR00355">
    <property type="entry name" value="ADRENODOXIN"/>
</dbReference>
<gene>
    <name evidence="6" type="ORF">PQU92_03155</name>
</gene>
<evidence type="ECO:0000313" key="6">
    <source>
        <dbReference type="EMBL" id="MDC7682257.1"/>
    </source>
</evidence>
<dbReference type="InterPro" id="IPR012675">
    <property type="entry name" value="Beta-grasp_dom_sf"/>
</dbReference>
<name>A0ABT5HQA9_9CAUL</name>
<evidence type="ECO:0000256" key="4">
    <source>
        <dbReference type="ARBA" id="ARBA00023014"/>
    </source>
</evidence>
<dbReference type="InterPro" id="IPR036010">
    <property type="entry name" value="2Fe-2S_ferredoxin-like_sf"/>
</dbReference>
<dbReference type="InterPro" id="IPR001055">
    <property type="entry name" value="Adrenodoxin-like"/>
</dbReference>
<dbReference type="InterPro" id="IPR001041">
    <property type="entry name" value="2Fe-2S_ferredoxin-type"/>
</dbReference>
<dbReference type="PANTHER" id="PTHR23426">
    <property type="entry name" value="FERREDOXIN/ADRENODOXIN"/>
    <property type="match status" value="1"/>
</dbReference>
<reference evidence="6 7" key="1">
    <citation type="submission" date="2023-01" db="EMBL/GenBank/DDBJ databases">
        <title>Novel species of the genus Asticcacaulis isolated from rivers.</title>
        <authorList>
            <person name="Lu H."/>
        </authorList>
    </citation>
    <scope>NUCLEOTIDE SEQUENCE [LARGE SCALE GENOMIC DNA]</scope>
    <source>
        <strain evidence="6 7">BYS171W</strain>
    </source>
</reference>
<evidence type="ECO:0000256" key="3">
    <source>
        <dbReference type="ARBA" id="ARBA00023004"/>
    </source>
</evidence>
<dbReference type="Gene3D" id="3.10.20.30">
    <property type="match status" value="1"/>
</dbReference>
<protein>
    <submittedName>
        <fullName evidence="6">2Fe-2S iron-sulfur cluster-binding protein</fullName>
    </submittedName>
</protein>
<accession>A0ABT5HQA9</accession>
<comment type="caution">
    <text evidence="6">The sequence shown here is derived from an EMBL/GenBank/DDBJ whole genome shotgun (WGS) entry which is preliminary data.</text>
</comment>
<dbReference type="RefSeq" id="WP_272746767.1">
    <property type="nucleotide sequence ID" value="NZ_JAQQKX010000002.1"/>
</dbReference>
<dbReference type="PROSITE" id="PS51085">
    <property type="entry name" value="2FE2S_FER_2"/>
    <property type="match status" value="1"/>
</dbReference>
<organism evidence="6 7">
    <name type="scientific">Asticcacaulis aquaticus</name>
    <dbReference type="NCBI Taxonomy" id="2984212"/>
    <lineage>
        <taxon>Bacteria</taxon>
        <taxon>Pseudomonadati</taxon>
        <taxon>Pseudomonadota</taxon>
        <taxon>Alphaproteobacteria</taxon>
        <taxon>Caulobacterales</taxon>
        <taxon>Caulobacteraceae</taxon>
        <taxon>Asticcacaulis</taxon>
    </lineage>
</organism>
<feature type="domain" description="2Fe-2S ferredoxin-type" evidence="5">
    <location>
        <begin position="4"/>
        <end position="108"/>
    </location>
</feature>
<dbReference type="Pfam" id="PF00111">
    <property type="entry name" value="Fer2"/>
    <property type="match status" value="1"/>
</dbReference>
<keyword evidence="1" id="KW-0001">2Fe-2S</keyword>
<sequence length="108" mass="12182">MSDDELHILCTDRDGVVHNLPAIEGWRIMEIIRDNGLPIKAECGGALECATCHVYVDPKWTDKLIEKSDEEEEKLDEAFVVKRNSRLSCQILMRDDLDGLEVTLAPEG</sequence>
<keyword evidence="4" id="KW-0411">Iron-sulfur</keyword>
<keyword evidence="3" id="KW-0408">Iron</keyword>
<evidence type="ECO:0000259" key="5">
    <source>
        <dbReference type="PROSITE" id="PS51085"/>
    </source>
</evidence>
<dbReference type="CDD" id="cd00207">
    <property type="entry name" value="fer2"/>
    <property type="match status" value="1"/>
</dbReference>
<dbReference type="EMBL" id="JAQQKX010000002">
    <property type="protein sequence ID" value="MDC7682257.1"/>
    <property type="molecule type" value="Genomic_DNA"/>
</dbReference>
<proteinExistence type="predicted"/>
<evidence type="ECO:0000256" key="2">
    <source>
        <dbReference type="ARBA" id="ARBA00022723"/>
    </source>
</evidence>
<dbReference type="PANTHER" id="PTHR23426:SF63">
    <property type="entry name" value="TRANSFER PROTEIN, PUTATIVE-RELATED"/>
    <property type="match status" value="1"/>
</dbReference>
<dbReference type="SUPFAM" id="SSF54292">
    <property type="entry name" value="2Fe-2S ferredoxin-like"/>
    <property type="match status" value="1"/>
</dbReference>
<dbReference type="Proteomes" id="UP001214854">
    <property type="component" value="Unassembled WGS sequence"/>
</dbReference>
<keyword evidence="2" id="KW-0479">Metal-binding</keyword>
<evidence type="ECO:0000256" key="1">
    <source>
        <dbReference type="ARBA" id="ARBA00022714"/>
    </source>
</evidence>
<keyword evidence="7" id="KW-1185">Reference proteome</keyword>